<dbReference type="Proteomes" id="UP000708208">
    <property type="component" value="Unassembled WGS sequence"/>
</dbReference>
<dbReference type="EMBL" id="CAJVCH010043421">
    <property type="protein sequence ID" value="CAG7717123.1"/>
    <property type="molecule type" value="Genomic_DNA"/>
</dbReference>
<organism evidence="1 2">
    <name type="scientific">Allacma fusca</name>
    <dbReference type="NCBI Taxonomy" id="39272"/>
    <lineage>
        <taxon>Eukaryota</taxon>
        <taxon>Metazoa</taxon>
        <taxon>Ecdysozoa</taxon>
        <taxon>Arthropoda</taxon>
        <taxon>Hexapoda</taxon>
        <taxon>Collembola</taxon>
        <taxon>Symphypleona</taxon>
        <taxon>Sminthuridae</taxon>
        <taxon>Allacma</taxon>
    </lineage>
</organism>
<proteinExistence type="predicted"/>
<feature type="non-terminal residue" evidence="1">
    <location>
        <position position="1"/>
    </location>
</feature>
<accession>A0A8J2NPF0</accession>
<name>A0A8J2NPF0_9HEXA</name>
<sequence length="522" mass="58133">SFFCKMESVLILMKSQWEETSAKLNYMTRALKELKAENEVLKTMLGFSNESNNCNNNNSTSGYLPEGKALRDILEEIQSEVRAIKAQMIHVRENKQIVKKRNSLVNVPEACVQIQNSGEDVVDKFPVLEITNKTANEEREFLERKFKDVRKRLSDPAEGITLMGTSIERISSGISLTPTSTTSCVITLSNYLNSTLTNPQDYIVPGRGKKLSGPSTVTGHTCEVIAIEGGERWSSFLCSFEVSQDLRIAFTAAVARVDGSIFMGVGFVPENMPTDSDMLSAFFKGPSMPDFVAHGYSVARGPVEAFVIHGRYLVRAHMTHGHRSVMHVDILEVVDEIVTGTTASEVRTVKTGEYTIANMGHKFLGSANPCSLDNVACIVDITNALKVSLEESRRFIRSCKHNNFMPYRVLPFTREVFFASNDEIVEAMFAYKIESTDLALVIAMRAQTGGNLFASAFVTLPSFTNKNAYKSLMEVDPTKSRLYRKNASAKDGEQEIQIRNIRATIRMTEDAKSVLKIRIFAI</sequence>
<protein>
    <submittedName>
        <fullName evidence="1">Uncharacterized protein</fullName>
    </submittedName>
</protein>
<keyword evidence="2" id="KW-1185">Reference proteome</keyword>
<reference evidence="1" key="1">
    <citation type="submission" date="2021-06" db="EMBL/GenBank/DDBJ databases">
        <authorList>
            <person name="Hodson N. C."/>
            <person name="Mongue J. A."/>
            <person name="Jaron S. K."/>
        </authorList>
    </citation>
    <scope>NUCLEOTIDE SEQUENCE</scope>
</reference>
<dbReference type="AlphaFoldDB" id="A0A8J2NPF0"/>
<evidence type="ECO:0000313" key="2">
    <source>
        <dbReference type="Proteomes" id="UP000708208"/>
    </source>
</evidence>
<gene>
    <name evidence="1" type="ORF">AFUS01_LOCUS6597</name>
</gene>
<evidence type="ECO:0000313" key="1">
    <source>
        <dbReference type="EMBL" id="CAG7717123.1"/>
    </source>
</evidence>
<comment type="caution">
    <text evidence="1">The sequence shown here is derived from an EMBL/GenBank/DDBJ whole genome shotgun (WGS) entry which is preliminary data.</text>
</comment>